<feature type="transmembrane region" description="Helical" evidence="1">
    <location>
        <begin position="154"/>
        <end position="175"/>
    </location>
</feature>
<evidence type="ECO:0000256" key="1">
    <source>
        <dbReference type="SAM" id="Phobius"/>
    </source>
</evidence>
<name>A0A448S1I8_SERRU</name>
<feature type="transmembrane region" description="Helical" evidence="1">
    <location>
        <begin position="126"/>
        <end position="147"/>
    </location>
</feature>
<feature type="transmembrane region" description="Helical" evidence="1">
    <location>
        <begin position="30"/>
        <end position="49"/>
    </location>
</feature>
<dbReference type="AlphaFoldDB" id="A0A448S1I8"/>
<gene>
    <name evidence="2" type="ORF">NCTC10036_00540</name>
</gene>
<accession>A0A448S1I8</accession>
<sequence>MIRNYFNPYFLFLVFIILLAMIIKSSLISALAIFYTGVFPFICIVRWISKSGIGGEIINESKKWHIAVYISWFIFLYSIYAQRWAAETINQIFPIDATKLSITYKLLAFLFTPFGIFYQQSVLSGFWDFLIVIVTLLSVFIPVLLIINVSFKKVAKITVISFVFMVSSTFFISVISKISFNKNELITNFALWADFSNYHLCTGDWVSNTDSVLFLDGGYVLAYHQRNSKDTRFTVERCNYKRKL</sequence>
<dbReference type="Proteomes" id="UP000281904">
    <property type="component" value="Chromosome"/>
</dbReference>
<dbReference type="EMBL" id="LR134493">
    <property type="protein sequence ID" value="VEI61555.1"/>
    <property type="molecule type" value="Genomic_DNA"/>
</dbReference>
<evidence type="ECO:0000313" key="2">
    <source>
        <dbReference type="EMBL" id="VEI61555.1"/>
    </source>
</evidence>
<keyword evidence="1" id="KW-1133">Transmembrane helix</keyword>
<proteinExistence type="predicted"/>
<feature type="transmembrane region" description="Helical" evidence="1">
    <location>
        <begin position="64"/>
        <end position="81"/>
    </location>
</feature>
<organism evidence="2 3">
    <name type="scientific">Serratia rubidaea</name>
    <name type="common">Serratia marinorubra</name>
    <dbReference type="NCBI Taxonomy" id="61652"/>
    <lineage>
        <taxon>Bacteria</taxon>
        <taxon>Pseudomonadati</taxon>
        <taxon>Pseudomonadota</taxon>
        <taxon>Gammaproteobacteria</taxon>
        <taxon>Enterobacterales</taxon>
        <taxon>Yersiniaceae</taxon>
        <taxon>Serratia</taxon>
    </lineage>
</organism>
<protein>
    <submittedName>
        <fullName evidence="2">Uncharacterized protein</fullName>
    </submittedName>
</protein>
<dbReference type="RefSeq" id="WP_126530436.1">
    <property type="nucleotide sequence ID" value="NZ_LR134493.1"/>
</dbReference>
<evidence type="ECO:0000313" key="3">
    <source>
        <dbReference type="Proteomes" id="UP000281904"/>
    </source>
</evidence>
<feature type="transmembrane region" description="Helical" evidence="1">
    <location>
        <begin position="102"/>
        <end position="120"/>
    </location>
</feature>
<feature type="transmembrane region" description="Helical" evidence="1">
    <location>
        <begin position="6"/>
        <end position="23"/>
    </location>
</feature>
<keyword evidence="1" id="KW-0472">Membrane</keyword>
<reference evidence="2 3" key="1">
    <citation type="submission" date="2018-12" db="EMBL/GenBank/DDBJ databases">
        <authorList>
            <consortium name="Pathogen Informatics"/>
        </authorList>
    </citation>
    <scope>NUCLEOTIDE SEQUENCE [LARGE SCALE GENOMIC DNA]</scope>
    <source>
        <strain evidence="2 3">NCTC10036</strain>
    </source>
</reference>
<keyword evidence="1" id="KW-0812">Transmembrane</keyword>